<organism evidence="2 3">
    <name type="scientific">Pichia sorbitophila (strain ATCC MYA-4447 / BCRC 22081 / CBS 7064 / NBRC 10061 / NRRL Y-12695)</name>
    <name type="common">Hybrid yeast</name>
    <dbReference type="NCBI Taxonomy" id="559304"/>
    <lineage>
        <taxon>Eukaryota</taxon>
        <taxon>Fungi</taxon>
        <taxon>Dikarya</taxon>
        <taxon>Ascomycota</taxon>
        <taxon>Saccharomycotina</taxon>
        <taxon>Pichiomycetes</taxon>
        <taxon>Debaryomycetaceae</taxon>
        <taxon>Millerozyma</taxon>
    </lineage>
</organism>
<protein>
    <submittedName>
        <fullName evidence="2">Piso0_005854 protein</fullName>
    </submittedName>
</protein>
<gene>
    <name evidence="2" type="primary">Piso0_005854</name>
    <name evidence="2" type="ORF">GNLVRS01_PISO0N24037g</name>
</gene>
<evidence type="ECO:0000313" key="2">
    <source>
        <dbReference type="EMBL" id="CCE87306.1"/>
    </source>
</evidence>
<feature type="region of interest" description="Disordered" evidence="1">
    <location>
        <begin position="1"/>
        <end position="33"/>
    </location>
</feature>
<evidence type="ECO:0000256" key="1">
    <source>
        <dbReference type="SAM" id="MobiDB-lite"/>
    </source>
</evidence>
<dbReference type="Proteomes" id="UP000005222">
    <property type="component" value="Chromosome N"/>
</dbReference>
<dbReference type="AlphaFoldDB" id="G8Y047"/>
<proteinExistence type="predicted"/>
<reference evidence="2 3" key="1">
    <citation type="journal article" date="2012" name="G3 (Bethesda)">
        <title>Pichia sorbitophila, an interspecies yeast hybrid reveals early steps of genome resolution following polyploidization.</title>
        <authorList>
            <person name="Leh Louis V."/>
            <person name="Despons L."/>
            <person name="Friedrich A."/>
            <person name="Martin T."/>
            <person name="Durrens P."/>
            <person name="Casaregola S."/>
            <person name="Neuveglise C."/>
            <person name="Fairhead C."/>
            <person name="Marck C."/>
            <person name="Cruz J.A."/>
            <person name="Straub M.L."/>
            <person name="Kugler V."/>
            <person name="Sacerdot C."/>
            <person name="Uzunov Z."/>
            <person name="Thierry A."/>
            <person name="Weiss S."/>
            <person name="Bleykasten C."/>
            <person name="De Montigny J."/>
            <person name="Jacques N."/>
            <person name="Jung P."/>
            <person name="Lemaire M."/>
            <person name="Mallet S."/>
            <person name="Morel G."/>
            <person name="Richard G.F."/>
            <person name="Sarkar A."/>
            <person name="Savel G."/>
            <person name="Schacherer J."/>
            <person name="Seret M.L."/>
            <person name="Talla E."/>
            <person name="Samson G."/>
            <person name="Jubin C."/>
            <person name="Poulain J."/>
            <person name="Vacherie B."/>
            <person name="Barbe V."/>
            <person name="Pelletier E."/>
            <person name="Sherman D.J."/>
            <person name="Westhof E."/>
            <person name="Weissenbach J."/>
            <person name="Baret P.V."/>
            <person name="Wincker P."/>
            <person name="Gaillardin C."/>
            <person name="Dujon B."/>
            <person name="Souciet J.L."/>
        </authorList>
    </citation>
    <scope>NUCLEOTIDE SEQUENCE [LARGE SCALE GENOMIC DNA]</scope>
    <source>
        <strain evidence="3">ATCC MYA-4447 / BCRC 22081 / CBS 7064 / NBRC 10061 / NRRL Y-12695</strain>
    </source>
</reference>
<dbReference type="InParanoid" id="G8Y047"/>
<dbReference type="EMBL" id="FO082046">
    <property type="protein sequence ID" value="CCE87306.1"/>
    <property type="molecule type" value="Genomic_DNA"/>
</dbReference>
<keyword evidence="3" id="KW-1185">Reference proteome</keyword>
<dbReference type="HOGENOM" id="CLU_2062348_0_0_1"/>
<sequence length="119" mass="12866">MSRDSNNCTKARHMFAHRPIEPGPGPGRRSRRSLGARVAWWKAASEGAPSTGMVNGPVRCTGTFVSAMLHAYYSLIKSYCRRTSFPSTVVTCTVSGRIVSGRGPTSMGDPGPRTSCRFN</sequence>
<evidence type="ECO:0000313" key="3">
    <source>
        <dbReference type="Proteomes" id="UP000005222"/>
    </source>
</evidence>
<name>G8Y047_PICSO</name>
<feature type="region of interest" description="Disordered" evidence="1">
    <location>
        <begin position="100"/>
        <end position="119"/>
    </location>
</feature>
<accession>G8Y047</accession>